<name>A0A0F9EUH5_9ZZZZ</name>
<proteinExistence type="predicted"/>
<comment type="caution">
    <text evidence="1">The sequence shown here is derived from an EMBL/GenBank/DDBJ whole genome shotgun (WGS) entry which is preliminary data.</text>
</comment>
<accession>A0A0F9EUH5</accession>
<dbReference type="EMBL" id="LAZR01033251">
    <property type="protein sequence ID" value="KKL48630.1"/>
    <property type="molecule type" value="Genomic_DNA"/>
</dbReference>
<evidence type="ECO:0000313" key="1">
    <source>
        <dbReference type="EMBL" id="KKL48630.1"/>
    </source>
</evidence>
<sequence length="566" mass="62020">AAAIRNREYDYVARLAKELTGAKDSIVRGLIDLGSVLEWLDNPTRDGPPAMDAKTLESLGLTPYVGDCVDAAVARLHLLEGNVRQAAEVLKDLSDSRPDEPRWQYYAASAAVLSGDRDELARCYQRMVESDWQGRWTVACVLLDAAADGVQREGIQSQLDGAPDAFVQIVKARLTMVSCKQPPKVSWEPGNGGLEEDLEALQTLLGCAFHHHDHDAVERLVALPLFHRLPLASRTMWHGLRGICFGKSIHGRTLLEEAALKLGSRRAALILAVHLLELGHVCEGKRFLERAAAGRADNKVLLLRAYIAACEKNTDSACEEYERLAVAGEPHAQYALGNLYLHHACEARRGGQNDRAQMYCEQAIGALDGAMHAGAEAIPSDCRILRCCARFMADPQRQARALSDMWEEIQHLEPSRRRSWIVWNAVLARLWCRDVATYAAVCETASGLLQDSIANIDPGRCVEIAHVAAAAAVAARDPDSTAPLVQLLEELSKRSALVAVGQLRRLVASHLARQRHTAIAEKDRDRASQWVKRLAKSDCENTGVGLLATSVCLADGDREGAITRLQ</sequence>
<dbReference type="AlphaFoldDB" id="A0A0F9EUH5"/>
<evidence type="ECO:0008006" key="2">
    <source>
        <dbReference type="Google" id="ProtNLM"/>
    </source>
</evidence>
<reference evidence="1" key="1">
    <citation type="journal article" date="2015" name="Nature">
        <title>Complex archaea that bridge the gap between prokaryotes and eukaryotes.</title>
        <authorList>
            <person name="Spang A."/>
            <person name="Saw J.H."/>
            <person name="Jorgensen S.L."/>
            <person name="Zaremba-Niedzwiedzka K."/>
            <person name="Martijn J."/>
            <person name="Lind A.E."/>
            <person name="van Eijk R."/>
            <person name="Schleper C."/>
            <person name="Guy L."/>
            <person name="Ettema T.J."/>
        </authorList>
    </citation>
    <scope>NUCLEOTIDE SEQUENCE</scope>
</reference>
<dbReference type="InterPro" id="IPR011990">
    <property type="entry name" value="TPR-like_helical_dom_sf"/>
</dbReference>
<feature type="non-terminal residue" evidence="1">
    <location>
        <position position="1"/>
    </location>
</feature>
<gene>
    <name evidence="1" type="ORF">LCGC14_2323590</name>
</gene>
<protein>
    <recommendedName>
        <fullName evidence="2">MalT-like TPR region domain-containing protein</fullName>
    </recommendedName>
</protein>
<feature type="non-terminal residue" evidence="1">
    <location>
        <position position="566"/>
    </location>
</feature>
<dbReference type="Gene3D" id="1.25.40.10">
    <property type="entry name" value="Tetratricopeptide repeat domain"/>
    <property type="match status" value="1"/>
</dbReference>
<dbReference type="SUPFAM" id="SSF81901">
    <property type="entry name" value="HCP-like"/>
    <property type="match status" value="1"/>
</dbReference>
<organism evidence="1">
    <name type="scientific">marine sediment metagenome</name>
    <dbReference type="NCBI Taxonomy" id="412755"/>
    <lineage>
        <taxon>unclassified sequences</taxon>
        <taxon>metagenomes</taxon>
        <taxon>ecological metagenomes</taxon>
    </lineage>
</organism>